<keyword evidence="9" id="KW-1185">Reference proteome</keyword>
<evidence type="ECO:0000313" key="8">
    <source>
        <dbReference type="EMBL" id="MFD1629633.1"/>
    </source>
</evidence>
<evidence type="ECO:0000256" key="2">
    <source>
        <dbReference type="ARBA" id="ARBA00022475"/>
    </source>
</evidence>
<name>A0ABW4IBL3_9SPHI</name>
<accession>A0ABW4IBL3</accession>
<feature type="transmembrane region" description="Helical" evidence="6">
    <location>
        <begin position="144"/>
        <end position="163"/>
    </location>
</feature>
<dbReference type="CDD" id="cd16015">
    <property type="entry name" value="LTA_synthase"/>
    <property type="match status" value="1"/>
</dbReference>
<evidence type="ECO:0000256" key="4">
    <source>
        <dbReference type="ARBA" id="ARBA00022989"/>
    </source>
</evidence>
<dbReference type="GO" id="GO:0016740">
    <property type="term" value="F:transferase activity"/>
    <property type="evidence" value="ECO:0007669"/>
    <property type="project" value="UniProtKB-KW"/>
</dbReference>
<feature type="transmembrane region" description="Helical" evidence="6">
    <location>
        <begin position="175"/>
        <end position="197"/>
    </location>
</feature>
<dbReference type="InterPro" id="IPR012160">
    <property type="entry name" value="LtaS-like"/>
</dbReference>
<keyword evidence="2" id="KW-1003">Cell membrane</keyword>
<dbReference type="Gene3D" id="3.40.720.10">
    <property type="entry name" value="Alkaline Phosphatase, subunit A"/>
    <property type="match status" value="1"/>
</dbReference>
<comment type="subcellular location">
    <subcellularLocation>
        <location evidence="1">Cell membrane</location>
        <topology evidence="1">Multi-pass membrane protein</topology>
    </subcellularLocation>
</comment>
<dbReference type="Pfam" id="PF00884">
    <property type="entry name" value="Sulfatase"/>
    <property type="match status" value="1"/>
</dbReference>
<sequence length="644" mass="75391">MSNNSLRLNEYLVLFYRIFLSFLFYQIARILFYLFNQSIIKINNIGDLFKFCWYGTAFDTTALLYINSLFILLSILPLTINTKDGYQKALKILYFVTNLIFYATNFTDFIYYRFSQTRSTKSTLDVIKDESNGFSLFFHFLTTYWYVFVLFIVCAYLWVYLYNRVKVKPHPKHKLVPYFLFSLIGLLIIATLAIGGIRGDFKHSTRPINMVDAYRHVTIPNHGDVVLNTPFAIFRTLNIKKYEAKQWVSQDYINKRIKPIKYYPDISKTEKPNVIIFILESFGREYWGCMNEDTNIANFQSHTPFLDSLSKSSLIFTNAYANGRQSIHGMSSVLAGIPSFLDAFTSSPYAKQDIQSIISVCDSMGYNTSFFHGAANGSMGFLGFSNILGYKNYFGRTEFNNESEYDGIWGIWDEPFFQYMGQTLTQQKQPFMATLFSLSSHDPFKIPEKYKNRFKEGHIPIHKCIEYTDYSIQQFFEYAKKQDWYQNTIFVFTADHTNQYYYQEYNNSIDRFAVPILFFSPNNKFNLHGKNTELAQQIDIYPTLTQLIGYNKPIRSWGRSLVANFKDETPRVINSPGNVYQFMQGNYIYVFDGSNFSGVYEIKDKTMTNNLKDLKNDEIETGMNDCKAFIQDYVYRITQRKLNQ</sequence>
<evidence type="ECO:0000313" key="9">
    <source>
        <dbReference type="Proteomes" id="UP001597118"/>
    </source>
</evidence>
<evidence type="ECO:0000256" key="1">
    <source>
        <dbReference type="ARBA" id="ARBA00004651"/>
    </source>
</evidence>
<feature type="domain" description="Sulfatase N-terminal" evidence="7">
    <location>
        <begin position="272"/>
        <end position="550"/>
    </location>
</feature>
<proteinExistence type="predicted"/>
<dbReference type="PIRSF" id="PIRSF005091">
    <property type="entry name" value="Mmb_sulf_HI1246"/>
    <property type="match status" value="1"/>
</dbReference>
<dbReference type="SUPFAM" id="SSF53649">
    <property type="entry name" value="Alkaline phosphatase-like"/>
    <property type="match status" value="1"/>
</dbReference>
<dbReference type="EMBL" id="JBHUDG010000005">
    <property type="protein sequence ID" value="MFD1629633.1"/>
    <property type="molecule type" value="Genomic_DNA"/>
</dbReference>
<evidence type="ECO:0000256" key="5">
    <source>
        <dbReference type="ARBA" id="ARBA00023136"/>
    </source>
</evidence>
<dbReference type="PANTHER" id="PTHR47371">
    <property type="entry name" value="LIPOTEICHOIC ACID SYNTHASE"/>
    <property type="match status" value="1"/>
</dbReference>
<gene>
    <name evidence="8" type="ORF">ACFSAH_07090</name>
</gene>
<reference evidence="9" key="1">
    <citation type="journal article" date="2019" name="Int. J. Syst. Evol. Microbiol.">
        <title>The Global Catalogue of Microorganisms (GCM) 10K type strain sequencing project: providing services to taxonomists for standard genome sequencing and annotation.</title>
        <authorList>
            <consortium name="The Broad Institute Genomics Platform"/>
            <consortium name="The Broad Institute Genome Sequencing Center for Infectious Disease"/>
            <person name="Wu L."/>
            <person name="Ma J."/>
        </authorList>
    </citation>
    <scope>NUCLEOTIDE SEQUENCE [LARGE SCALE GENOMIC DNA]</scope>
    <source>
        <strain evidence="9">CCUG 53762</strain>
    </source>
</reference>
<feature type="transmembrane region" description="Helical" evidence="6">
    <location>
        <begin position="62"/>
        <end position="80"/>
    </location>
</feature>
<feature type="transmembrane region" description="Helical" evidence="6">
    <location>
        <begin position="92"/>
        <end position="112"/>
    </location>
</feature>
<comment type="caution">
    <text evidence="8">The sequence shown here is derived from an EMBL/GenBank/DDBJ whole genome shotgun (WGS) entry which is preliminary data.</text>
</comment>
<dbReference type="RefSeq" id="WP_379662011.1">
    <property type="nucleotide sequence ID" value="NZ_JBHUDG010000005.1"/>
</dbReference>
<keyword evidence="4 6" id="KW-1133">Transmembrane helix</keyword>
<dbReference type="Gene3D" id="3.30.1120.80">
    <property type="match status" value="1"/>
</dbReference>
<keyword evidence="8" id="KW-0808">Transferase</keyword>
<dbReference type="PANTHER" id="PTHR47371:SF3">
    <property type="entry name" value="PHOSPHOGLYCEROL TRANSFERASE I"/>
    <property type="match status" value="1"/>
</dbReference>
<dbReference type="InterPro" id="IPR050448">
    <property type="entry name" value="OpgB/LTA_synthase_biosynth"/>
</dbReference>
<dbReference type="EC" id="2.7.8.-" evidence="8"/>
<evidence type="ECO:0000259" key="7">
    <source>
        <dbReference type="Pfam" id="PF00884"/>
    </source>
</evidence>
<evidence type="ECO:0000256" key="3">
    <source>
        <dbReference type="ARBA" id="ARBA00022692"/>
    </source>
</evidence>
<dbReference type="Proteomes" id="UP001597118">
    <property type="component" value="Unassembled WGS sequence"/>
</dbReference>
<dbReference type="InterPro" id="IPR017850">
    <property type="entry name" value="Alkaline_phosphatase_core_sf"/>
</dbReference>
<organism evidence="8 9">
    <name type="scientific">Pseudopedobacter beijingensis</name>
    <dbReference type="NCBI Taxonomy" id="1207056"/>
    <lineage>
        <taxon>Bacteria</taxon>
        <taxon>Pseudomonadati</taxon>
        <taxon>Bacteroidota</taxon>
        <taxon>Sphingobacteriia</taxon>
        <taxon>Sphingobacteriales</taxon>
        <taxon>Sphingobacteriaceae</taxon>
        <taxon>Pseudopedobacter</taxon>
    </lineage>
</organism>
<evidence type="ECO:0000256" key="6">
    <source>
        <dbReference type="SAM" id="Phobius"/>
    </source>
</evidence>
<keyword evidence="5 6" id="KW-0472">Membrane</keyword>
<feature type="transmembrane region" description="Helical" evidence="6">
    <location>
        <begin position="12"/>
        <end position="35"/>
    </location>
</feature>
<protein>
    <submittedName>
        <fullName evidence="8">LTA synthase family protein</fullName>
        <ecNumber evidence="8">2.7.8.-</ecNumber>
    </submittedName>
</protein>
<dbReference type="InterPro" id="IPR000917">
    <property type="entry name" value="Sulfatase_N"/>
</dbReference>
<keyword evidence="3 6" id="KW-0812">Transmembrane</keyword>